<proteinExistence type="predicted"/>
<protein>
    <submittedName>
        <fullName evidence="2">Uncharacterized protein</fullName>
    </submittedName>
</protein>
<evidence type="ECO:0000313" key="3">
    <source>
        <dbReference type="Proteomes" id="UP001243989"/>
    </source>
</evidence>
<dbReference type="GeneID" id="85476515"/>
<feature type="region of interest" description="Disordered" evidence="1">
    <location>
        <begin position="19"/>
        <end position="49"/>
    </location>
</feature>
<name>A0AAI9ZCM8_9PEZI</name>
<sequence length="157" mass="16923">MAVDRTQNGERHRVRFLASPQVPPQRSLVPCRSSAGSPARSGGPTAKRETIVMTVSLSLTSLPTTLQRTSPDGKKGLPNCPNYILEHSRCPPKPRGRARQGGMGPWSTCLPWELQPPRVPRSVCLSNGANGVAIMYASLCGYTRSQPAAPLSVVVYM</sequence>
<evidence type="ECO:0000313" key="2">
    <source>
        <dbReference type="EMBL" id="KAK1622069.1"/>
    </source>
</evidence>
<dbReference type="RefSeq" id="XP_060438064.1">
    <property type="nucleotide sequence ID" value="XM_060591653.1"/>
</dbReference>
<feature type="non-terminal residue" evidence="2">
    <location>
        <position position="157"/>
    </location>
</feature>
<organism evidence="2 3">
    <name type="scientific">Colletotrichum phormii</name>
    <dbReference type="NCBI Taxonomy" id="359342"/>
    <lineage>
        <taxon>Eukaryota</taxon>
        <taxon>Fungi</taxon>
        <taxon>Dikarya</taxon>
        <taxon>Ascomycota</taxon>
        <taxon>Pezizomycotina</taxon>
        <taxon>Sordariomycetes</taxon>
        <taxon>Hypocreomycetidae</taxon>
        <taxon>Glomerellales</taxon>
        <taxon>Glomerellaceae</taxon>
        <taxon>Colletotrichum</taxon>
        <taxon>Colletotrichum acutatum species complex</taxon>
    </lineage>
</organism>
<keyword evidence="3" id="KW-1185">Reference proteome</keyword>
<dbReference type="AlphaFoldDB" id="A0AAI9ZCM8"/>
<gene>
    <name evidence="2" type="ORF">BDP81DRAFT_442143</name>
</gene>
<feature type="compositionally biased region" description="Low complexity" evidence="1">
    <location>
        <begin position="32"/>
        <end position="44"/>
    </location>
</feature>
<dbReference type="Proteomes" id="UP001243989">
    <property type="component" value="Unassembled WGS sequence"/>
</dbReference>
<comment type="caution">
    <text evidence="2">The sequence shown here is derived from an EMBL/GenBank/DDBJ whole genome shotgun (WGS) entry which is preliminary data.</text>
</comment>
<evidence type="ECO:0000256" key="1">
    <source>
        <dbReference type="SAM" id="MobiDB-lite"/>
    </source>
</evidence>
<reference evidence="2" key="1">
    <citation type="submission" date="2021-06" db="EMBL/GenBank/DDBJ databases">
        <title>Comparative genomics, transcriptomics and evolutionary studies reveal genomic signatures of adaptation to plant cell wall in hemibiotrophic fungi.</title>
        <authorList>
            <consortium name="DOE Joint Genome Institute"/>
            <person name="Baroncelli R."/>
            <person name="Diaz J.F."/>
            <person name="Benocci T."/>
            <person name="Peng M."/>
            <person name="Battaglia E."/>
            <person name="Haridas S."/>
            <person name="Andreopoulos W."/>
            <person name="Labutti K."/>
            <person name="Pangilinan J."/>
            <person name="Floch G.L."/>
            <person name="Makela M.R."/>
            <person name="Henrissat B."/>
            <person name="Grigoriev I.V."/>
            <person name="Crouch J.A."/>
            <person name="De Vries R.P."/>
            <person name="Sukno S.A."/>
            <person name="Thon M.R."/>
        </authorList>
    </citation>
    <scope>NUCLEOTIDE SEQUENCE</scope>
    <source>
        <strain evidence="2">CBS 102054</strain>
    </source>
</reference>
<dbReference type="EMBL" id="JAHMHQ010000039">
    <property type="protein sequence ID" value="KAK1622069.1"/>
    <property type="molecule type" value="Genomic_DNA"/>
</dbReference>
<accession>A0AAI9ZCM8</accession>